<evidence type="ECO:0000313" key="3">
    <source>
        <dbReference type="Proteomes" id="UP000317977"/>
    </source>
</evidence>
<sequence precursor="true">MFRIFILAAMLCTVGLASAEAGILTQSPDKVRGDVEALDGFVPSAPEQLPRVVEGGDFDLAICAPANQNSAAQPAALVGWTFCVDLPVADLVALTERSPRDPHRRGLLRPS</sequence>
<dbReference type="EMBL" id="SJPX01000002">
    <property type="protein sequence ID" value="TWU55673.1"/>
    <property type="molecule type" value="Genomic_DNA"/>
</dbReference>
<comment type="caution">
    <text evidence="2">The sequence shown here is derived from an EMBL/GenBank/DDBJ whole genome shotgun (WGS) entry which is preliminary data.</text>
</comment>
<keyword evidence="1" id="KW-0732">Signal</keyword>
<feature type="chain" id="PRO_5023132512" evidence="1">
    <location>
        <begin position="20"/>
        <end position="111"/>
    </location>
</feature>
<proteinExistence type="predicted"/>
<reference evidence="2 3" key="1">
    <citation type="submission" date="2019-02" db="EMBL/GenBank/DDBJ databases">
        <title>Deep-cultivation of Planctomycetes and their phenomic and genomic characterization uncovers novel biology.</title>
        <authorList>
            <person name="Wiegand S."/>
            <person name="Jogler M."/>
            <person name="Boedeker C."/>
            <person name="Pinto D."/>
            <person name="Vollmers J."/>
            <person name="Rivas-Marin E."/>
            <person name="Kohn T."/>
            <person name="Peeters S.H."/>
            <person name="Heuer A."/>
            <person name="Rast P."/>
            <person name="Oberbeckmann S."/>
            <person name="Bunk B."/>
            <person name="Jeske O."/>
            <person name="Meyerdierks A."/>
            <person name="Storesund J.E."/>
            <person name="Kallscheuer N."/>
            <person name="Luecker S."/>
            <person name="Lage O.M."/>
            <person name="Pohl T."/>
            <person name="Merkel B.J."/>
            <person name="Hornburger P."/>
            <person name="Mueller R.-W."/>
            <person name="Bruemmer F."/>
            <person name="Labrenz M."/>
            <person name="Spormann A.M."/>
            <person name="Op Den Camp H."/>
            <person name="Overmann J."/>
            <person name="Amann R."/>
            <person name="Jetten M.S.M."/>
            <person name="Mascher T."/>
            <person name="Medema M.H."/>
            <person name="Devos D.P."/>
            <person name="Kaster A.-K."/>
            <person name="Ovreas L."/>
            <person name="Rohde M."/>
            <person name="Galperin M.Y."/>
            <person name="Jogler C."/>
        </authorList>
    </citation>
    <scope>NUCLEOTIDE SEQUENCE [LARGE SCALE GENOMIC DNA]</scope>
    <source>
        <strain evidence="2 3">Poly59</strain>
    </source>
</reference>
<dbReference type="Proteomes" id="UP000317977">
    <property type="component" value="Unassembled WGS sequence"/>
</dbReference>
<organism evidence="2 3">
    <name type="scientific">Rubripirellula reticaptiva</name>
    <dbReference type="NCBI Taxonomy" id="2528013"/>
    <lineage>
        <taxon>Bacteria</taxon>
        <taxon>Pseudomonadati</taxon>
        <taxon>Planctomycetota</taxon>
        <taxon>Planctomycetia</taxon>
        <taxon>Pirellulales</taxon>
        <taxon>Pirellulaceae</taxon>
        <taxon>Rubripirellula</taxon>
    </lineage>
</organism>
<keyword evidence="3" id="KW-1185">Reference proteome</keyword>
<evidence type="ECO:0000256" key="1">
    <source>
        <dbReference type="SAM" id="SignalP"/>
    </source>
</evidence>
<protein>
    <submittedName>
        <fullName evidence="2">Uncharacterized protein</fullName>
    </submittedName>
</protein>
<evidence type="ECO:0000313" key="2">
    <source>
        <dbReference type="EMBL" id="TWU55673.1"/>
    </source>
</evidence>
<gene>
    <name evidence="2" type="ORF">Poly59_19730</name>
</gene>
<feature type="signal peptide" evidence="1">
    <location>
        <begin position="1"/>
        <end position="19"/>
    </location>
</feature>
<accession>A0A5C6F1F7</accession>
<name>A0A5C6F1F7_9BACT</name>
<dbReference type="AlphaFoldDB" id="A0A5C6F1F7"/>